<accession>A0ABT7F3W6</accession>
<dbReference type="InterPro" id="IPR011739">
    <property type="entry name" value="GTA_rcc01693"/>
</dbReference>
<dbReference type="Proteomes" id="UP001243757">
    <property type="component" value="Unassembled WGS sequence"/>
</dbReference>
<dbReference type="RefSeq" id="WP_284482084.1">
    <property type="nucleotide sequence ID" value="NZ_JASNJD010000013.1"/>
</dbReference>
<dbReference type="Pfam" id="PF09550">
    <property type="entry name" value="Phage_TAC_6"/>
    <property type="match status" value="1"/>
</dbReference>
<reference evidence="1 2" key="1">
    <citation type="submission" date="2023-05" db="EMBL/GenBank/DDBJ databases">
        <title>Pseudodonghicola sp. nov.</title>
        <authorList>
            <person name="Huang J."/>
        </authorList>
    </citation>
    <scope>NUCLEOTIDE SEQUENCE [LARGE SCALE GENOMIC DNA]</scope>
    <source>
        <strain evidence="1 2">IC7</strain>
    </source>
</reference>
<evidence type="ECO:0000313" key="1">
    <source>
        <dbReference type="EMBL" id="MDK3019287.1"/>
    </source>
</evidence>
<dbReference type="EMBL" id="JASNJD010000013">
    <property type="protein sequence ID" value="MDK3019287.1"/>
    <property type="molecule type" value="Genomic_DNA"/>
</dbReference>
<gene>
    <name evidence="1" type="ORF">QO033_16525</name>
</gene>
<evidence type="ECO:0000313" key="2">
    <source>
        <dbReference type="Proteomes" id="UP001243757"/>
    </source>
</evidence>
<protein>
    <submittedName>
        <fullName evidence="1">Phage tail assembly chaperone</fullName>
    </submittedName>
</protein>
<name>A0ABT7F3W6_9RHOB</name>
<keyword evidence="2" id="KW-1185">Reference proteome</keyword>
<organism evidence="1 2">
    <name type="scientific">Pseudodonghicola flavimaris</name>
    <dbReference type="NCBI Taxonomy" id="3050036"/>
    <lineage>
        <taxon>Bacteria</taxon>
        <taxon>Pseudomonadati</taxon>
        <taxon>Pseudomonadota</taxon>
        <taxon>Alphaproteobacteria</taxon>
        <taxon>Rhodobacterales</taxon>
        <taxon>Paracoccaceae</taxon>
        <taxon>Pseudodonghicola</taxon>
    </lineage>
</organism>
<sequence>MSRAGRIDWPVLLRAGLQGLRLSPEVFWRLTPAELALFLGQGSGRRPMTQAGLKTLLRRWPDETEESGNG</sequence>
<proteinExistence type="predicted"/>
<dbReference type="InterPro" id="IPR019056">
    <property type="entry name" value="Phage_TAC_6"/>
</dbReference>
<comment type="caution">
    <text evidence="1">The sequence shown here is derived from an EMBL/GenBank/DDBJ whole genome shotgun (WGS) entry which is preliminary data.</text>
</comment>
<dbReference type="NCBIfam" id="TIGR02216">
    <property type="entry name" value="phage_TIGR02216"/>
    <property type="match status" value="1"/>
</dbReference>